<sequence>MPARAIIEHLKRDLEAAYQGSRWHSLKSALKGIQPEEALWVPPAYKGFPWMKGSILEIVFHVGGDSFYQLDYALGQRKLTWEDLQVRFHSEGGNLAAALELAEEGYQALQQTLDSLRDEELARTYPTPEGKGERTLEDFFRMMIEHHFYHAGQIMYVRCLWAGRQEQAE</sequence>
<reference evidence="2 3" key="1">
    <citation type="journal article" date="2016" name="Nat. Commun.">
        <title>Thousands of microbial genomes shed light on interconnected biogeochemical processes in an aquifer system.</title>
        <authorList>
            <person name="Anantharaman K."/>
            <person name="Brown C.T."/>
            <person name="Hug L.A."/>
            <person name="Sharon I."/>
            <person name="Castelle C.J."/>
            <person name="Probst A.J."/>
            <person name="Thomas B.C."/>
            <person name="Singh A."/>
            <person name="Wilkins M.J."/>
            <person name="Karaoz U."/>
            <person name="Brodie E.L."/>
            <person name="Williams K.H."/>
            <person name="Hubbard S.S."/>
            <person name="Banfield J.F."/>
        </authorList>
    </citation>
    <scope>NUCLEOTIDE SEQUENCE [LARGE SCALE GENOMIC DNA]</scope>
    <source>
        <strain evidence="3">RBG_16_55_9</strain>
    </source>
</reference>
<dbReference type="Pfam" id="PF12867">
    <property type="entry name" value="DinB_2"/>
    <property type="match status" value="1"/>
</dbReference>
<dbReference type="InterPro" id="IPR034660">
    <property type="entry name" value="DinB/YfiT-like"/>
</dbReference>
<evidence type="ECO:0000313" key="3">
    <source>
        <dbReference type="Proteomes" id="UP000179157"/>
    </source>
</evidence>
<dbReference type="InterPro" id="IPR024775">
    <property type="entry name" value="DinB-like"/>
</dbReference>
<dbReference type="EMBL" id="MFGX01000063">
    <property type="protein sequence ID" value="OGF55135.1"/>
    <property type="molecule type" value="Genomic_DNA"/>
</dbReference>
<dbReference type="Gene3D" id="1.20.120.450">
    <property type="entry name" value="dinb family like domain"/>
    <property type="match status" value="1"/>
</dbReference>
<protein>
    <recommendedName>
        <fullName evidence="1">DinB-like domain-containing protein</fullName>
    </recommendedName>
</protein>
<dbReference type="Proteomes" id="UP000179157">
    <property type="component" value="Unassembled WGS sequence"/>
</dbReference>
<gene>
    <name evidence="2" type="ORF">A2Z21_10025</name>
</gene>
<evidence type="ECO:0000259" key="1">
    <source>
        <dbReference type="Pfam" id="PF12867"/>
    </source>
</evidence>
<evidence type="ECO:0000313" key="2">
    <source>
        <dbReference type="EMBL" id="OGF55135.1"/>
    </source>
</evidence>
<dbReference type="SUPFAM" id="SSF109854">
    <property type="entry name" value="DinB/YfiT-like putative metalloenzymes"/>
    <property type="match status" value="1"/>
</dbReference>
<comment type="caution">
    <text evidence="2">The sequence shown here is derived from an EMBL/GenBank/DDBJ whole genome shotgun (WGS) entry which is preliminary data.</text>
</comment>
<dbReference type="AlphaFoldDB" id="A0A1F5UVF9"/>
<name>A0A1F5UVF9_FRAXR</name>
<accession>A0A1F5UVF9</accession>
<organism evidence="2 3">
    <name type="scientific">Fraserbacteria sp. (strain RBG_16_55_9)</name>
    <dbReference type="NCBI Taxonomy" id="1817864"/>
    <lineage>
        <taxon>Bacteria</taxon>
        <taxon>Candidatus Fraseribacteriota</taxon>
    </lineage>
</organism>
<proteinExistence type="predicted"/>
<feature type="domain" description="DinB-like" evidence="1">
    <location>
        <begin position="23"/>
        <end position="154"/>
    </location>
</feature>